<keyword evidence="3" id="KW-0597">Phosphoprotein</keyword>
<evidence type="ECO:0000256" key="1">
    <source>
        <dbReference type="ARBA" id="ARBA00000085"/>
    </source>
</evidence>
<evidence type="ECO:0000256" key="6">
    <source>
        <dbReference type="SAM" id="Phobius"/>
    </source>
</evidence>
<dbReference type="SUPFAM" id="SSF55785">
    <property type="entry name" value="PYP-like sensor domain (PAS domain)"/>
    <property type="match status" value="1"/>
</dbReference>
<dbReference type="InterPro" id="IPR035965">
    <property type="entry name" value="PAS-like_dom_sf"/>
</dbReference>
<keyword evidence="5" id="KW-0418">Kinase</keyword>
<dbReference type="SUPFAM" id="SSF55781">
    <property type="entry name" value="GAF domain-like"/>
    <property type="match status" value="1"/>
</dbReference>
<evidence type="ECO:0000259" key="7">
    <source>
        <dbReference type="PROSITE" id="PS50109"/>
    </source>
</evidence>
<dbReference type="Gene3D" id="1.10.287.130">
    <property type="match status" value="1"/>
</dbReference>
<dbReference type="CDD" id="cd00082">
    <property type="entry name" value="HisKA"/>
    <property type="match status" value="1"/>
</dbReference>
<dbReference type="PANTHER" id="PTHR43047">
    <property type="entry name" value="TWO-COMPONENT HISTIDINE PROTEIN KINASE"/>
    <property type="match status" value="1"/>
</dbReference>
<dbReference type="InterPro" id="IPR003594">
    <property type="entry name" value="HATPase_dom"/>
</dbReference>
<name>A0A1G2HYJ2_9BACT</name>
<dbReference type="PROSITE" id="PS50109">
    <property type="entry name" value="HIS_KIN"/>
    <property type="match status" value="1"/>
</dbReference>
<dbReference type="InterPro" id="IPR036097">
    <property type="entry name" value="HisK_dim/P_sf"/>
</dbReference>
<dbReference type="InterPro" id="IPR005467">
    <property type="entry name" value="His_kinase_dom"/>
</dbReference>
<dbReference type="SUPFAM" id="SSF47384">
    <property type="entry name" value="Homodimeric domain of signal transducing histidine kinase"/>
    <property type="match status" value="1"/>
</dbReference>
<evidence type="ECO:0000313" key="9">
    <source>
        <dbReference type="Proteomes" id="UP000178380"/>
    </source>
</evidence>
<evidence type="ECO:0000256" key="3">
    <source>
        <dbReference type="ARBA" id="ARBA00022553"/>
    </source>
</evidence>
<evidence type="ECO:0000256" key="5">
    <source>
        <dbReference type="ARBA" id="ARBA00022777"/>
    </source>
</evidence>
<reference evidence="8 9" key="1">
    <citation type="journal article" date="2016" name="Nat. Commun.">
        <title>Thousands of microbial genomes shed light on interconnected biogeochemical processes in an aquifer system.</title>
        <authorList>
            <person name="Anantharaman K."/>
            <person name="Brown C.T."/>
            <person name="Hug L.A."/>
            <person name="Sharon I."/>
            <person name="Castelle C.J."/>
            <person name="Probst A.J."/>
            <person name="Thomas B.C."/>
            <person name="Singh A."/>
            <person name="Wilkins M.J."/>
            <person name="Karaoz U."/>
            <person name="Brodie E.L."/>
            <person name="Williams K.H."/>
            <person name="Hubbard S.S."/>
            <person name="Banfield J.F."/>
        </authorList>
    </citation>
    <scope>NUCLEOTIDE SEQUENCE [LARGE SCALE GENOMIC DNA]</scope>
</reference>
<evidence type="ECO:0000313" key="8">
    <source>
        <dbReference type="EMBL" id="OGZ67636.1"/>
    </source>
</evidence>
<evidence type="ECO:0000256" key="2">
    <source>
        <dbReference type="ARBA" id="ARBA00012438"/>
    </source>
</evidence>
<dbReference type="PANTHER" id="PTHR43047:SF72">
    <property type="entry name" value="OSMOSENSING HISTIDINE PROTEIN KINASE SLN1"/>
    <property type="match status" value="1"/>
</dbReference>
<accession>A0A1G2HYJ2</accession>
<dbReference type="InterPro" id="IPR029016">
    <property type="entry name" value="GAF-like_dom_sf"/>
</dbReference>
<dbReference type="SMART" id="SM00387">
    <property type="entry name" value="HATPase_c"/>
    <property type="match status" value="1"/>
</dbReference>
<dbReference type="Pfam" id="PF00512">
    <property type="entry name" value="HisKA"/>
    <property type="match status" value="1"/>
</dbReference>
<proteinExistence type="predicted"/>
<dbReference type="Pfam" id="PF02518">
    <property type="entry name" value="HATPase_c"/>
    <property type="match status" value="1"/>
</dbReference>
<sequence>MEILVALFLVLSSILIIGGFFYWKINKLKKDVEKNEQKMRRGMYELAILKELGDRTGYSLNIQNIIDIITGSLRQFIDYSVTSYIFVEPEKIIFKAHLEKSVSREFIDSIKKRMVSSLSAILNKDFSKTRIEEILSGAILTEYMNEPVRSFFNIPLVIGGRAVGILTIADTKTGLYKEDEMTILYKITKQASSAITSLQEVVEAEQRKLNAMVSSINEGVVMTDKDYKIVVVNPAAKIAVGLGLKEDVSIFDFIEKLGGKFDIKEKLEESVKLDKFLTVDDILIDDRFFQIFVSPVKSSFGLSKDEIIGAVVVFHDITLKKQVEKMRDDFTSMMVHELRSPLDNIKKISELLLKKKKSKSDLEYMGFIFQDSTRMLELVNDLLDVAKLEAGKFEIGKQSADIIEIIKERANFFKTNAKFSKVALETYFDPNTPLKIEFDSSRIVQVLNNLLSNAIKFTPEKGTVSIQTLLHKKGQNIEDEAKVIGAKWFLNKNLKNINNIPNSLIVAVTDTGVGLSQDKIVQLFSKFKQFRVAIEAGEKKGTGLGLVVVKGIVEAHGGVVGVASQEGVGSSFYFNLPLL</sequence>
<dbReference type="Gene3D" id="3.30.450.40">
    <property type="match status" value="1"/>
</dbReference>
<dbReference type="GO" id="GO:0005886">
    <property type="term" value="C:plasma membrane"/>
    <property type="evidence" value="ECO:0007669"/>
    <property type="project" value="TreeGrafter"/>
</dbReference>
<dbReference type="SMART" id="SM00388">
    <property type="entry name" value="HisKA"/>
    <property type="match status" value="1"/>
</dbReference>
<dbReference type="Gene3D" id="3.30.565.10">
    <property type="entry name" value="Histidine kinase-like ATPase, C-terminal domain"/>
    <property type="match status" value="1"/>
</dbReference>
<keyword evidence="6" id="KW-0472">Membrane</keyword>
<feature type="transmembrane region" description="Helical" evidence="6">
    <location>
        <begin position="6"/>
        <end position="25"/>
    </location>
</feature>
<gene>
    <name evidence="8" type="ORF">A3C58_00990</name>
</gene>
<dbReference type="SUPFAM" id="SSF55874">
    <property type="entry name" value="ATPase domain of HSP90 chaperone/DNA topoisomerase II/histidine kinase"/>
    <property type="match status" value="1"/>
</dbReference>
<keyword evidence="6" id="KW-1133">Transmembrane helix</keyword>
<comment type="catalytic activity">
    <reaction evidence="1">
        <text>ATP + protein L-histidine = ADP + protein N-phospho-L-histidine.</text>
        <dbReference type="EC" id="2.7.13.3"/>
    </reaction>
</comment>
<dbReference type="GO" id="GO:0009927">
    <property type="term" value="F:histidine phosphotransfer kinase activity"/>
    <property type="evidence" value="ECO:0007669"/>
    <property type="project" value="TreeGrafter"/>
</dbReference>
<dbReference type="GO" id="GO:0000155">
    <property type="term" value="F:phosphorelay sensor kinase activity"/>
    <property type="evidence" value="ECO:0007669"/>
    <property type="project" value="InterPro"/>
</dbReference>
<dbReference type="EMBL" id="MHOR01000005">
    <property type="protein sequence ID" value="OGZ67636.1"/>
    <property type="molecule type" value="Genomic_DNA"/>
</dbReference>
<protein>
    <recommendedName>
        <fullName evidence="2">histidine kinase</fullName>
        <ecNumber evidence="2">2.7.13.3</ecNumber>
    </recommendedName>
</protein>
<evidence type="ECO:0000256" key="4">
    <source>
        <dbReference type="ARBA" id="ARBA00022679"/>
    </source>
</evidence>
<dbReference type="Proteomes" id="UP000178380">
    <property type="component" value="Unassembled WGS sequence"/>
</dbReference>
<organism evidence="8 9">
    <name type="scientific">Candidatus Staskawiczbacteria bacterium RIFCSPHIGHO2_02_FULL_34_10</name>
    <dbReference type="NCBI Taxonomy" id="1802205"/>
    <lineage>
        <taxon>Bacteria</taxon>
        <taxon>Candidatus Staskawicziibacteriota</taxon>
    </lineage>
</organism>
<dbReference type="EC" id="2.7.13.3" evidence="2"/>
<keyword evidence="6" id="KW-0812">Transmembrane</keyword>
<dbReference type="AlphaFoldDB" id="A0A1G2HYJ2"/>
<dbReference type="PRINTS" id="PR00344">
    <property type="entry name" value="BCTRLSENSOR"/>
</dbReference>
<comment type="caution">
    <text evidence="8">The sequence shown here is derived from an EMBL/GenBank/DDBJ whole genome shotgun (WGS) entry which is preliminary data.</text>
</comment>
<dbReference type="InterPro" id="IPR036890">
    <property type="entry name" value="HATPase_C_sf"/>
</dbReference>
<dbReference type="Gene3D" id="3.30.450.20">
    <property type="entry name" value="PAS domain"/>
    <property type="match status" value="1"/>
</dbReference>
<dbReference type="STRING" id="1802205.A3C58_00990"/>
<feature type="domain" description="Histidine kinase" evidence="7">
    <location>
        <begin position="333"/>
        <end position="579"/>
    </location>
</feature>
<dbReference type="InterPro" id="IPR004358">
    <property type="entry name" value="Sig_transdc_His_kin-like_C"/>
</dbReference>
<dbReference type="InterPro" id="IPR003661">
    <property type="entry name" value="HisK_dim/P_dom"/>
</dbReference>
<keyword evidence="4" id="KW-0808">Transferase</keyword>